<evidence type="ECO:0000313" key="3">
    <source>
        <dbReference type="Proteomes" id="UP001185927"/>
    </source>
</evidence>
<accession>A0ABU4C3A9</accession>
<comment type="caution">
    <text evidence="2">The sequence shown here is derived from an EMBL/GenBank/DDBJ whole genome shotgun (WGS) entry which is preliminary data.</text>
</comment>
<proteinExistence type="predicted"/>
<protein>
    <recommendedName>
        <fullName evidence="4">UDP-N-acetylglucosamine kinase</fullName>
    </recommendedName>
</protein>
<name>A0ABU4C3A9_RHOGO</name>
<dbReference type="InterPro" id="IPR027417">
    <property type="entry name" value="P-loop_NTPase"/>
</dbReference>
<reference evidence="2 3" key="1">
    <citation type="submission" date="2023-10" db="EMBL/GenBank/DDBJ databases">
        <title>Development of a sustainable strategy for remediation of hydrocarbon-contaminated territories based on the waste exchange concept.</title>
        <authorList>
            <person name="Krivoruchko A."/>
        </authorList>
    </citation>
    <scope>NUCLEOTIDE SEQUENCE [LARGE SCALE GENOMIC DNA]</scope>
    <source>
        <strain evidence="2 3">IEGM 1203</strain>
    </source>
</reference>
<evidence type="ECO:0000256" key="1">
    <source>
        <dbReference type="SAM" id="MobiDB-lite"/>
    </source>
</evidence>
<dbReference type="EMBL" id="JAWLKB010000028">
    <property type="protein sequence ID" value="MDV6270977.1"/>
    <property type="molecule type" value="Genomic_DNA"/>
</dbReference>
<organism evidence="2 3">
    <name type="scientific">Rhodococcus globerulus</name>
    <dbReference type="NCBI Taxonomy" id="33008"/>
    <lineage>
        <taxon>Bacteria</taxon>
        <taxon>Bacillati</taxon>
        <taxon>Actinomycetota</taxon>
        <taxon>Actinomycetes</taxon>
        <taxon>Mycobacteriales</taxon>
        <taxon>Nocardiaceae</taxon>
        <taxon>Rhodococcus</taxon>
    </lineage>
</organism>
<dbReference type="Gene3D" id="3.40.50.300">
    <property type="entry name" value="P-loop containing nucleotide triphosphate hydrolases"/>
    <property type="match status" value="1"/>
</dbReference>
<keyword evidence="3" id="KW-1185">Reference proteome</keyword>
<gene>
    <name evidence="2" type="ORF">R3Q16_30570</name>
</gene>
<evidence type="ECO:0000313" key="2">
    <source>
        <dbReference type="EMBL" id="MDV6270977.1"/>
    </source>
</evidence>
<evidence type="ECO:0008006" key="4">
    <source>
        <dbReference type="Google" id="ProtNLM"/>
    </source>
</evidence>
<sequence>MNDSASLDISAHDTVAKQLADMSAPGGPLETSSPLNTTIRYAASMQRLTFRRAVIDRYLDDVDTPPQEGRSAVITAGPPGAGKSTLLTHRSPTCKDIDGWTQTRSRTT</sequence>
<dbReference type="RefSeq" id="WP_317545421.1">
    <property type="nucleotide sequence ID" value="NZ_JAWLKB010000028.1"/>
</dbReference>
<feature type="region of interest" description="Disordered" evidence="1">
    <location>
        <begin position="61"/>
        <end position="108"/>
    </location>
</feature>
<dbReference type="Proteomes" id="UP001185927">
    <property type="component" value="Unassembled WGS sequence"/>
</dbReference>